<dbReference type="Pfam" id="PF00015">
    <property type="entry name" value="MCPsignal"/>
    <property type="match status" value="1"/>
</dbReference>
<gene>
    <name evidence="5" type="ORF">DFR46_1478</name>
</gene>
<comment type="caution">
    <text evidence="5">The sequence shown here is derived from an EMBL/GenBank/DDBJ whole genome shotgun (WGS) entry which is preliminary data.</text>
</comment>
<dbReference type="OrthoDB" id="5292010at2"/>
<evidence type="ECO:0000259" key="4">
    <source>
        <dbReference type="PROSITE" id="PS50111"/>
    </source>
</evidence>
<protein>
    <submittedName>
        <fullName evidence="5">Methyl-accepting chemotaxis protein (MCP) signaling protein</fullName>
    </submittedName>
</protein>
<dbReference type="RefSeq" id="WP_116235858.1">
    <property type="nucleotide sequence ID" value="NZ_QRDP01000004.1"/>
</dbReference>
<evidence type="ECO:0000256" key="2">
    <source>
        <dbReference type="ARBA" id="ARBA00029447"/>
    </source>
</evidence>
<proteinExistence type="inferred from homology"/>
<dbReference type="GO" id="GO:0007165">
    <property type="term" value="P:signal transduction"/>
    <property type="evidence" value="ECO:0007669"/>
    <property type="project" value="UniProtKB-KW"/>
</dbReference>
<evidence type="ECO:0000256" key="3">
    <source>
        <dbReference type="PROSITE-ProRule" id="PRU00284"/>
    </source>
</evidence>
<evidence type="ECO:0000313" key="6">
    <source>
        <dbReference type="Proteomes" id="UP000256310"/>
    </source>
</evidence>
<dbReference type="Proteomes" id="UP000256310">
    <property type="component" value="Unassembled WGS sequence"/>
</dbReference>
<dbReference type="PROSITE" id="PS50111">
    <property type="entry name" value="CHEMOTAXIS_TRANSDUC_2"/>
    <property type="match status" value="1"/>
</dbReference>
<dbReference type="AlphaFoldDB" id="A0A3D9FF33"/>
<dbReference type="GO" id="GO:0006935">
    <property type="term" value="P:chemotaxis"/>
    <property type="evidence" value="ECO:0007669"/>
    <property type="project" value="InterPro"/>
</dbReference>
<comment type="similarity">
    <text evidence="2">Belongs to the methyl-accepting chemotaxis (MCP) protein family.</text>
</comment>
<dbReference type="SUPFAM" id="SSF58104">
    <property type="entry name" value="Methyl-accepting chemotaxis protein (MCP) signaling domain"/>
    <property type="match status" value="1"/>
</dbReference>
<dbReference type="InterPro" id="IPR004090">
    <property type="entry name" value="Chemotax_Me-accpt_rcpt"/>
</dbReference>
<dbReference type="PANTHER" id="PTHR32089:SF112">
    <property type="entry name" value="LYSOZYME-LIKE PROTEIN-RELATED"/>
    <property type="match status" value="1"/>
</dbReference>
<dbReference type="PRINTS" id="PR00260">
    <property type="entry name" value="CHEMTRNSDUCR"/>
</dbReference>
<evidence type="ECO:0000313" key="5">
    <source>
        <dbReference type="EMBL" id="RED16455.1"/>
    </source>
</evidence>
<evidence type="ECO:0000256" key="1">
    <source>
        <dbReference type="ARBA" id="ARBA00023224"/>
    </source>
</evidence>
<dbReference type="InterPro" id="IPR004089">
    <property type="entry name" value="MCPsignal_dom"/>
</dbReference>
<dbReference type="PANTHER" id="PTHR32089">
    <property type="entry name" value="METHYL-ACCEPTING CHEMOTAXIS PROTEIN MCPB"/>
    <property type="match status" value="1"/>
</dbReference>
<reference evidence="5 6" key="1">
    <citation type="submission" date="2018-07" db="EMBL/GenBank/DDBJ databases">
        <title>Genomic Encyclopedia of Type Strains, Phase IV (KMG-IV): sequencing the most valuable type-strain genomes for metagenomic binning, comparative biology and taxonomic classification.</title>
        <authorList>
            <person name="Goeker M."/>
        </authorList>
    </citation>
    <scope>NUCLEOTIDE SEQUENCE [LARGE SCALE GENOMIC DNA]</scope>
    <source>
        <strain evidence="5 6">DSM 26725</strain>
    </source>
</reference>
<keyword evidence="1 3" id="KW-0807">Transducer</keyword>
<keyword evidence="6" id="KW-1185">Reference proteome</keyword>
<dbReference type="GO" id="GO:0016020">
    <property type="term" value="C:membrane"/>
    <property type="evidence" value="ECO:0007669"/>
    <property type="project" value="InterPro"/>
</dbReference>
<sequence length="365" mass="40058">MPRRIKALLDLLEDETGRYAAASDAIAQQTKMLALNATIEAARSGEAGRGFAIVAQEVKSLATSASNAASDFRQTIIDRLSRSTDIVDELVDELEGARLADLAHAFNDLALRGISERSIDLRILATEPSIRSFLQDLADVEKKAAARERLRMQFAFSDFYRNAFLVSTDGTIQLSIEENPTFMAFNLKGQPQFERAIHTASADQWSADEIWLNPQGNDRPCVFFVCGVREHGLEGGDVIGALYLEYDWGRYANSLVAVQGMLHQNNRKGDRFLLLDKDDNIVGSSAGDSFGTHYPLQKSGEKRGSYTLGQKSISFARGEIENGFGGLELCSVIEREMRSPEELLAVLGLGDESDRPDGAARDKAA</sequence>
<dbReference type="GO" id="GO:0004888">
    <property type="term" value="F:transmembrane signaling receptor activity"/>
    <property type="evidence" value="ECO:0007669"/>
    <property type="project" value="InterPro"/>
</dbReference>
<dbReference type="EMBL" id="QRDP01000004">
    <property type="protein sequence ID" value="RED16455.1"/>
    <property type="molecule type" value="Genomic_DNA"/>
</dbReference>
<accession>A0A3D9FF33</accession>
<organism evidence="5 6">
    <name type="scientific">Parasphingopyxis lamellibrachiae</name>
    <dbReference type="NCBI Taxonomy" id="680125"/>
    <lineage>
        <taxon>Bacteria</taxon>
        <taxon>Pseudomonadati</taxon>
        <taxon>Pseudomonadota</taxon>
        <taxon>Alphaproteobacteria</taxon>
        <taxon>Sphingomonadales</taxon>
        <taxon>Sphingomonadaceae</taxon>
        <taxon>Parasphingopyxis</taxon>
    </lineage>
</organism>
<name>A0A3D9FF33_9SPHN</name>
<dbReference type="Gene3D" id="1.10.287.950">
    <property type="entry name" value="Methyl-accepting chemotaxis protein"/>
    <property type="match status" value="1"/>
</dbReference>
<feature type="domain" description="Methyl-accepting transducer" evidence="4">
    <location>
        <begin position="14"/>
        <end position="76"/>
    </location>
</feature>